<proteinExistence type="predicted"/>
<dbReference type="EMBL" id="BQKI01000018">
    <property type="protein sequence ID" value="GJN11156.1"/>
    <property type="molecule type" value="Genomic_DNA"/>
</dbReference>
<evidence type="ECO:0000313" key="3">
    <source>
        <dbReference type="Proteomes" id="UP001054889"/>
    </source>
</evidence>
<gene>
    <name evidence="2" type="primary">ga29328</name>
    <name evidence="2" type="ORF">PR202_ga29328</name>
</gene>
<dbReference type="AlphaFoldDB" id="A0AAV5DLR1"/>
<dbReference type="PANTHER" id="PTHR33595:SF3">
    <property type="entry name" value="PAS DOMAIN-CONTAINING PROTEIN"/>
    <property type="match status" value="1"/>
</dbReference>
<protein>
    <submittedName>
        <fullName evidence="2">Uncharacterized protein</fullName>
    </submittedName>
</protein>
<reference evidence="2" key="2">
    <citation type="submission" date="2021-12" db="EMBL/GenBank/DDBJ databases">
        <title>Resequencing data analysis of finger millet.</title>
        <authorList>
            <person name="Hatakeyama M."/>
            <person name="Aluri S."/>
            <person name="Balachadran M.T."/>
            <person name="Sivarajan S.R."/>
            <person name="Poveda L."/>
            <person name="Shimizu-Inatsugi R."/>
            <person name="Schlapbach R."/>
            <person name="Sreeman S.M."/>
            <person name="Shimizu K.K."/>
        </authorList>
    </citation>
    <scope>NUCLEOTIDE SEQUENCE</scope>
</reference>
<dbReference type="Proteomes" id="UP001054889">
    <property type="component" value="Unassembled WGS sequence"/>
</dbReference>
<evidence type="ECO:0000256" key="1">
    <source>
        <dbReference type="SAM" id="MobiDB-lite"/>
    </source>
</evidence>
<evidence type="ECO:0000313" key="2">
    <source>
        <dbReference type="EMBL" id="GJN11156.1"/>
    </source>
</evidence>
<accession>A0AAV5DLR1</accession>
<reference evidence="2" key="1">
    <citation type="journal article" date="2018" name="DNA Res.">
        <title>Multiple hybrid de novo genome assembly of finger millet, an orphan allotetraploid crop.</title>
        <authorList>
            <person name="Hatakeyama M."/>
            <person name="Aluri S."/>
            <person name="Balachadran M.T."/>
            <person name="Sivarajan S.R."/>
            <person name="Patrignani A."/>
            <person name="Gruter S."/>
            <person name="Poveda L."/>
            <person name="Shimizu-Inatsugi R."/>
            <person name="Baeten J."/>
            <person name="Francoijs K.J."/>
            <person name="Nataraja K.N."/>
            <person name="Reddy Y.A.N."/>
            <person name="Phadnis S."/>
            <person name="Ravikumar R.L."/>
            <person name="Schlapbach R."/>
            <person name="Sreeman S.M."/>
            <person name="Shimizu K.K."/>
        </authorList>
    </citation>
    <scope>NUCLEOTIDE SEQUENCE</scope>
</reference>
<organism evidence="2 3">
    <name type="scientific">Eleusine coracana subsp. coracana</name>
    <dbReference type="NCBI Taxonomy" id="191504"/>
    <lineage>
        <taxon>Eukaryota</taxon>
        <taxon>Viridiplantae</taxon>
        <taxon>Streptophyta</taxon>
        <taxon>Embryophyta</taxon>
        <taxon>Tracheophyta</taxon>
        <taxon>Spermatophyta</taxon>
        <taxon>Magnoliopsida</taxon>
        <taxon>Liliopsida</taxon>
        <taxon>Poales</taxon>
        <taxon>Poaceae</taxon>
        <taxon>PACMAD clade</taxon>
        <taxon>Chloridoideae</taxon>
        <taxon>Cynodonteae</taxon>
        <taxon>Eleusininae</taxon>
        <taxon>Eleusine</taxon>
    </lineage>
</organism>
<comment type="caution">
    <text evidence="2">The sequence shown here is derived from an EMBL/GenBank/DDBJ whole genome shotgun (WGS) entry which is preliminary data.</text>
</comment>
<dbReference type="PANTHER" id="PTHR33595">
    <property type="entry name" value="VON WILLEBRAND FACTOR A DOMAIN PROTEIN"/>
    <property type="match status" value="1"/>
</dbReference>
<feature type="region of interest" description="Disordered" evidence="1">
    <location>
        <begin position="62"/>
        <end position="81"/>
    </location>
</feature>
<sequence>MAVVQPDDMAVKANEILAQFRPIAPKPSSLAVSPAQQAVAEGVVATNRVLCQLQSRTCRARKHGRPTTLMPASQTSPAAKRAAPPYPLLRCATATTDAVATATRAAHVSVVVPAASAAYVPMAVREEEQQQDVPVERDLLRKLLEPTVISPRAVRPVGSTIRVECITPQTDNMTSPTAAAVSNRARAAGQRGVQGDGGPAGVPVAAASRRISGEVVLVVAEHEQAALPESAHGVPFTCTATIEWECDGKCTSVSVPCDVTSLQCESRDEYLFIWRFHTSDADAPVSSRSGEMSESS</sequence>
<name>A0AAV5DLR1_ELECO</name>
<keyword evidence="3" id="KW-1185">Reference proteome</keyword>